<dbReference type="PANTHER" id="PTHR33490:SF3">
    <property type="entry name" value="CONSERVED INTEGRAL MEMBRANE PROTEIN"/>
    <property type="match status" value="1"/>
</dbReference>
<evidence type="ECO:0000313" key="2">
    <source>
        <dbReference type="EMBL" id="SHI62815.1"/>
    </source>
</evidence>
<dbReference type="EMBL" id="FQZU01000001">
    <property type="protein sequence ID" value="SHI62815.1"/>
    <property type="molecule type" value="Genomic_DNA"/>
</dbReference>
<sequence>MKKYLRATNIIDWNHPAVLEQAMKLKGNCSDPVKIAKACFEWVRDNIKHSGDCKAEVTTVKASEVLEHGTGWCFAKSHLLAALLRANGIPAGLCYQRLCRDDGKGFTLHGLNAVFLPEFGWHRIDSRGQRPGCDAQFCPPREKLAFPVTEEGEMDFWEIWPDPAPVVIECLEKHTGWEAVAANLPDIAYIKE</sequence>
<dbReference type="OrthoDB" id="5296450at2"/>
<evidence type="ECO:0000259" key="1">
    <source>
        <dbReference type="Pfam" id="PF01841"/>
    </source>
</evidence>
<dbReference type="STRING" id="1121393.SAMN02745216_00291"/>
<dbReference type="AlphaFoldDB" id="A0A1M6CP35"/>
<dbReference type="RefSeq" id="WP_073472144.1">
    <property type="nucleotide sequence ID" value="NZ_FQZU01000001.1"/>
</dbReference>
<reference evidence="3" key="1">
    <citation type="submission" date="2016-11" db="EMBL/GenBank/DDBJ databases">
        <authorList>
            <person name="Varghese N."/>
            <person name="Submissions S."/>
        </authorList>
    </citation>
    <scope>NUCLEOTIDE SEQUENCE [LARGE SCALE GENOMIC DNA]</scope>
    <source>
        <strain evidence="3">DSM 16219</strain>
    </source>
</reference>
<dbReference type="Pfam" id="PF01841">
    <property type="entry name" value="Transglut_core"/>
    <property type="match status" value="1"/>
</dbReference>
<accession>A0A1M6CP35</accession>
<feature type="domain" description="Transglutaminase-like" evidence="1">
    <location>
        <begin position="24"/>
        <end position="125"/>
    </location>
</feature>
<dbReference type="PANTHER" id="PTHR33490">
    <property type="entry name" value="BLR5614 PROTEIN-RELATED"/>
    <property type="match status" value="1"/>
</dbReference>
<proteinExistence type="predicted"/>
<organism evidence="2 3">
    <name type="scientific">Desulfatibacillum alkenivorans DSM 16219</name>
    <dbReference type="NCBI Taxonomy" id="1121393"/>
    <lineage>
        <taxon>Bacteria</taxon>
        <taxon>Pseudomonadati</taxon>
        <taxon>Thermodesulfobacteriota</taxon>
        <taxon>Desulfobacteria</taxon>
        <taxon>Desulfobacterales</taxon>
        <taxon>Desulfatibacillaceae</taxon>
        <taxon>Desulfatibacillum</taxon>
    </lineage>
</organism>
<keyword evidence="3" id="KW-1185">Reference proteome</keyword>
<gene>
    <name evidence="2" type="ORF">SAMN02745216_00291</name>
</gene>
<dbReference type="InterPro" id="IPR038765">
    <property type="entry name" value="Papain-like_cys_pep_sf"/>
</dbReference>
<name>A0A1M6CP35_9BACT</name>
<dbReference type="Proteomes" id="UP000183994">
    <property type="component" value="Unassembled WGS sequence"/>
</dbReference>
<protein>
    <submittedName>
        <fullName evidence="2">Transglutaminase-like superfamily protein</fullName>
    </submittedName>
</protein>
<evidence type="ECO:0000313" key="3">
    <source>
        <dbReference type="Proteomes" id="UP000183994"/>
    </source>
</evidence>
<dbReference type="SUPFAM" id="SSF54001">
    <property type="entry name" value="Cysteine proteinases"/>
    <property type="match status" value="1"/>
</dbReference>
<dbReference type="InterPro" id="IPR002931">
    <property type="entry name" value="Transglutaminase-like"/>
</dbReference>
<dbReference type="Gene3D" id="3.10.620.30">
    <property type="match status" value="1"/>
</dbReference>